<evidence type="ECO:0000313" key="10">
    <source>
        <dbReference type="Proteomes" id="UP000248863"/>
    </source>
</evidence>
<evidence type="ECO:0000313" key="9">
    <source>
        <dbReference type="EMBL" id="RAI38140.1"/>
    </source>
</evidence>
<comment type="pathway">
    <text evidence="1">Cofactor biosynthesis; (R)-pantothenate biosynthesis; (R)-pantoate from 3-methyl-2-oxobutanoate: step 2/2.</text>
</comment>
<feature type="domain" description="Ketopantoate reductase N-terminal" evidence="7">
    <location>
        <begin position="7"/>
        <end position="147"/>
    </location>
</feature>
<dbReference type="SUPFAM" id="SSF51735">
    <property type="entry name" value="NAD(P)-binding Rossmann-fold domains"/>
    <property type="match status" value="1"/>
</dbReference>
<dbReference type="GO" id="GO:0008677">
    <property type="term" value="F:2-dehydropantoate 2-reductase activity"/>
    <property type="evidence" value="ECO:0007669"/>
    <property type="project" value="UniProtKB-EC"/>
</dbReference>
<proteinExistence type="predicted"/>
<dbReference type="InterPro" id="IPR051402">
    <property type="entry name" value="KPR-Related"/>
</dbReference>
<evidence type="ECO:0000256" key="4">
    <source>
        <dbReference type="ARBA" id="ARBA00022655"/>
    </source>
</evidence>
<sequence>MTTKKRIAVLGAGANGASIGADLTRAGLDVVLIDQWPAHVEAMRARGARIEMPDETLTVPVRAHHLCDVCTFREPFDIVLLVTKAYDTRWSCELIAPYLKPDGLVAGVQNGMTTDTIAAVVGAHRTMGCVIEISSMMFDPGVVQRHSPPPRSWFAVGAIDPAAAGREEEIAALLRHVGTVEIVDDIRAAKWMKLVSNATTLVTTAILGLPMLEAARLPGMRELMLGSGQEALDAGALAGHAVLPIFGLTPDDVRQTNRLVEMLLDTLLAGFVLPHTKTTVLQDWMKGRHSEVDDLNGLVVAEHARHGGRAPINAAVVALARRIERGELAPGPQNLDLLQQLARV</sequence>
<dbReference type="InterPro" id="IPR013752">
    <property type="entry name" value="KPA_reductase"/>
</dbReference>
<evidence type="ECO:0000256" key="2">
    <source>
        <dbReference type="ARBA" id="ARBA00013014"/>
    </source>
</evidence>
<dbReference type="GO" id="GO:0005737">
    <property type="term" value="C:cytoplasm"/>
    <property type="evidence" value="ECO:0007669"/>
    <property type="project" value="TreeGrafter"/>
</dbReference>
<evidence type="ECO:0000259" key="7">
    <source>
        <dbReference type="Pfam" id="PF02558"/>
    </source>
</evidence>
<evidence type="ECO:0000259" key="8">
    <source>
        <dbReference type="Pfam" id="PF08546"/>
    </source>
</evidence>
<keyword evidence="10" id="KW-1185">Reference proteome</keyword>
<dbReference type="InterPro" id="IPR013332">
    <property type="entry name" value="KPR_N"/>
</dbReference>
<dbReference type="SUPFAM" id="SSF48179">
    <property type="entry name" value="6-phosphogluconate dehydrogenase C-terminal domain-like"/>
    <property type="match status" value="1"/>
</dbReference>
<dbReference type="EMBL" id="NPEU01000141">
    <property type="protein sequence ID" value="RAI38140.1"/>
    <property type="molecule type" value="Genomic_DNA"/>
</dbReference>
<dbReference type="Proteomes" id="UP000248863">
    <property type="component" value="Unassembled WGS sequence"/>
</dbReference>
<dbReference type="Gene3D" id="3.40.50.720">
    <property type="entry name" value="NAD(P)-binding Rossmann-like Domain"/>
    <property type="match status" value="1"/>
</dbReference>
<dbReference type="GO" id="GO:0015940">
    <property type="term" value="P:pantothenate biosynthetic process"/>
    <property type="evidence" value="ECO:0007669"/>
    <property type="project" value="UniProtKB-UniPathway"/>
</dbReference>
<dbReference type="AlphaFoldDB" id="A0A327KHH1"/>
<dbReference type="UniPathway" id="UPA00028">
    <property type="reaction ID" value="UER00004"/>
</dbReference>
<evidence type="ECO:0000256" key="6">
    <source>
        <dbReference type="ARBA" id="ARBA00048793"/>
    </source>
</evidence>
<name>A0A327KHH1_9BRAD</name>
<comment type="caution">
    <text evidence="9">The sequence shown here is derived from an EMBL/GenBank/DDBJ whole genome shotgun (WGS) entry which is preliminary data.</text>
</comment>
<dbReference type="InterPro" id="IPR013328">
    <property type="entry name" value="6PGD_dom2"/>
</dbReference>
<dbReference type="Gene3D" id="1.10.1040.10">
    <property type="entry name" value="N-(1-d-carboxylethyl)-l-norvaline Dehydrogenase, domain 2"/>
    <property type="match status" value="1"/>
</dbReference>
<protein>
    <recommendedName>
        <fullName evidence="3">2-dehydropantoate 2-reductase</fullName>
        <ecNumber evidence="2">1.1.1.169</ecNumber>
    </recommendedName>
    <alternativeName>
        <fullName evidence="5">Ketopantoate reductase</fullName>
    </alternativeName>
</protein>
<comment type="catalytic activity">
    <reaction evidence="6">
        <text>(R)-pantoate + NADP(+) = 2-dehydropantoate + NADPH + H(+)</text>
        <dbReference type="Rhea" id="RHEA:16233"/>
        <dbReference type="ChEBI" id="CHEBI:11561"/>
        <dbReference type="ChEBI" id="CHEBI:15378"/>
        <dbReference type="ChEBI" id="CHEBI:15980"/>
        <dbReference type="ChEBI" id="CHEBI:57783"/>
        <dbReference type="ChEBI" id="CHEBI:58349"/>
        <dbReference type="EC" id="1.1.1.169"/>
    </reaction>
</comment>
<organism evidence="9 10">
    <name type="scientific">Rhodoplanes elegans</name>
    <dbReference type="NCBI Taxonomy" id="29408"/>
    <lineage>
        <taxon>Bacteria</taxon>
        <taxon>Pseudomonadati</taxon>
        <taxon>Pseudomonadota</taxon>
        <taxon>Alphaproteobacteria</taxon>
        <taxon>Hyphomicrobiales</taxon>
        <taxon>Nitrobacteraceae</taxon>
        <taxon>Rhodoplanes</taxon>
    </lineage>
</organism>
<keyword evidence="4" id="KW-0566">Pantothenate biosynthesis</keyword>
<feature type="domain" description="Ketopantoate reductase C-terminal" evidence="8">
    <location>
        <begin position="185"/>
        <end position="324"/>
    </location>
</feature>
<dbReference type="InterPro" id="IPR036291">
    <property type="entry name" value="NAD(P)-bd_dom_sf"/>
</dbReference>
<evidence type="ECO:0000256" key="5">
    <source>
        <dbReference type="ARBA" id="ARBA00032024"/>
    </source>
</evidence>
<reference evidence="9 10" key="1">
    <citation type="submission" date="2017-07" db="EMBL/GenBank/DDBJ databases">
        <title>Draft Genome Sequences of Select Purple Nonsulfur Bacteria.</title>
        <authorList>
            <person name="Lasarre B."/>
            <person name="Mckinlay J.B."/>
        </authorList>
    </citation>
    <scope>NUCLEOTIDE SEQUENCE [LARGE SCALE GENOMIC DNA]</scope>
    <source>
        <strain evidence="9 10">DSM 11907</strain>
    </source>
</reference>
<dbReference type="EC" id="1.1.1.169" evidence="2"/>
<dbReference type="PANTHER" id="PTHR21708">
    <property type="entry name" value="PROBABLE 2-DEHYDROPANTOATE 2-REDUCTASE"/>
    <property type="match status" value="1"/>
</dbReference>
<dbReference type="InterPro" id="IPR008927">
    <property type="entry name" value="6-PGluconate_DH-like_C_sf"/>
</dbReference>
<dbReference type="Pfam" id="PF08546">
    <property type="entry name" value="ApbA_C"/>
    <property type="match status" value="1"/>
</dbReference>
<dbReference type="PANTHER" id="PTHR21708:SF26">
    <property type="entry name" value="2-DEHYDROPANTOATE 2-REDUCTASE"/>
    <property type="match status" value="1"/>
</dbReference>
<gene>
    <name evidence="9" type="ORF">CH338_13705</name>
</gene>
<dbReference type="OrthoDB" id="9793586at2"/>
<dbReference type="Pfam" id="PF02558">
    <property type="entry name" value="ApbA"/>
    <property type="match status" value="1"/>
</dbReference>
<accession>A0A327KHH1</accession>
<evidence type="ECO:0000256" key="1">
    <source>
        <dbReference type="ARBA" id="ARBA00004994"/>
    </source>
</evidence>
<evidence type="ECO:0000256" key="3">
    <source>
        <dbReference type="ARBA" id="ARBA00019465"/>
    </source>
</evidence>